<proteinExistence type="predicted"/>
<dbReference type="AlphaFoldDB" id="A0A392RST0"/>
<sequence>NSKMYDFPVITDDGGKPGCLHRICCLVPFCFTPPPPMSDEEDHANAMMATAAAAPTSHG</sequence>
<dbReference type="Proteomes" id="UP000265520">
    <property type="component" value="Unassembled WGS sequence"/>
</dbReference>
<accession>A0A392RST0</accession>
<dbReference type="EMBL" id="LXQA010270512">
    <property type="protein sequence ID" value="MCI39688.1"/>
    <property type="molecule type" value="Genomic_DNA"/>
</dbReference>
<organism evidence="1 2">
    <name type="scientific">Trifolium medium</name>
    <dbReference type="NCBI Taxonomy" id="97028"/>
    <lineage>
        <taxon>Eukaryota</taxon>
        <taxon>Viridiplantae</taxon>
        <taxon>Streptophyta</taxon>
        <taxon>Embryophyta</taxon>
        <taxon>Tracheophyta</taxon>
        <taxon>Spermatophyta</taxon>
        <taxon>Magnoliopsida</taxon>
        <taxon>eudicotyledons</taxon>
        <taxon>Gunneridae</taxon>
        <taxon>Pentapetalae</taxon>
        <taxon>rosids</taxon>
        <taxon>fabids</taxon>
        <taxon>Fabales</taxon>
        <taxon>Fabaceae</taxon>
        <taxon>Papilionoideae</taxon>
        <taxon>50 kb inversion clade</taxon>
        <taxon>NPAAA clade</taxon>
        <taxon>Hologalegina</taxon>
        <taxon>IRL clade</taxon>
        <taxon>Trifolieae</taxon>
        <taxon>Trifolium</taxon>
    </lineage>
</organism>
<protein>
    <submittedName>
        <fullName evidence="1">Uncharacterized protein</fullName>
    </submittedName>
</protein>
<name>A0A392RST0_9FABA</name>
<evidence type="ECO:0000313" key="2">
    <source>
        <dbReference type="Proteomes" id="UP000265520"/>
    </source>
</evidence>
<feature type="non-terminal residue" evidence="1">
    <location>
        <position position="1"/>
    </location>
</feature>
<reference evidence="1 2" key="1">
    <citation type="journal article" date="2018" name="Front. Plant Sci.">
        <title>Red Clover (Trifolium pratense) and Zigzag Clover (T. medium) - A Picture of Genomic Similarities and Differences.</title>
        <authorList>
            <person name="Dluhosova J."/>
            <person name="Istvanek J."/>
            <person name="Nedelnik J."/>
            <person name="Repkova J."/>
        </authorList>
    </citation>
    <scope>NUCLEOTIDE SEQUENCE [LARGE SCALE GENOMIC DNA]</scope>
    <source>
        <strain evidence="2">cv. 10/8</strain>
        <tissue evidence="1">Leaf</tissue>
    </source>
</reference>
<keyword evidence="2" id="KW-1185">Reference proteome</keyword>
<evidence type="ECO:0000313" key="1">
    <source>
        <dbReference type="EMBL" id="MCI39688.1"/>
    </source>
</evidence>
<comment type="caution">
    <text evidence="1">The sequence shown here is derived from an EMBL/GenBank/DDBJ whole genome shotgun (WGS) entry which is preliminary data.</text>
</comment>